<dbReference type="EMBL" id="GELH01000092">
    <property type="protein sequence ID" value="JAS04180.1"/>
    <property type="molecule type" value="Transcribed_RNA"/>
</dbReference>
<protein>
    <submittedName>
        <fullName evidence="2">Uncharacterized protein</fullName>
    </submittedName>
</protein>
<sequence length="83" mass="8910">MMKFALIILLILPLVFSAPKERFIEGFSLHSIEQQISHLITPEQTEAGCETGCKALISGLGTILCPSACSTLLHTLHLDGSSS</sequence>
<dbReference type="EMBL" id="GELH01000091">
    <property type="protein sequence ID" value="JAS04181.1"/>
    <property type="molecule type" value="Transcribed_RNA"/>
</dbReference>
<feature type="signal peptide" evidence="1">
    <location>
        <begin position="1"/>
        <end position="17"/>
    </location>
</feature>
<name>A0A194ANM4_PINFU</name>
<evidence type="ECO:0000313" key="2">
    <source>
        <dbReference type="EMBL" id="JAS04180.1"/>
    </source>
</evidence>
<reference evidence="2" key="1">
    <citation type="submission" date="2016-03" db="EMBL/GenBank/DDBJ databases">
        <authorList>
            <person name="Ploux O."/>
        </authorList>
    </citation>
    <scope>NUCLEOTIDE SEQUENCE</scope>
    <source>
        <tissue evidence="2">Mantle</tissue>
    </source>
</reference>
<proteinExistence type="predicted"/>
<organism evidence="2">
    <name type="scientific">Pinctada fucata</name>
    <name type="common">Akoya pearl oyster</name>
    <name type="synonym">Pinctada imbricata fucata</name>
    <dbReference type="NCBI Taxonomy" id="50426"/>
    <lineage>
        <taxon>Eukaryota</taxon>
        <taxon>Metazoa</taxon>
        <taxon>Spiralia</taxon>
        <taxon>Lophotrochozoa</taxon>
        <taxon>Mollusca</taxon>
        <taxon>Bivalvia</taxon>
        <taxon>Autobranchia</taxon>
        <taxon>Pteriomorphia</taxon>
        <taxon>Pterioida</taxon>
        <taxon>Pterioidea</taxon>
        <taxon>Pteriidae</taxon>
        <taxon>Pinctada</taxon>
    </lineage>
</organism>
<feature type="chain" id="PRO_5013481090" evidence="1">
    <location>
        <begin position="18"/>
        <end position="83"/>
    </location>
</feature>
<evidence type="ECO:0000256" key="1">
    <source>
        <dbReference type="SAM" id="SignalP"/>
    </source>
</evidence>
<accession>A0A194ANM4</accession>
<dbReference type="AlphaFoldDB" id="A0A194ANM4"/>
<keyword evidence="1" id="KW-0732">Signal</keyword>